<proteinExistence type="predicted"/>
<keyword evidence="2 5" id="KW-0812">Transmembrane</keyword>
<evidence type="ECO:0000256" key="2">
    <source>
        <dbReference type="ARBA" id="ARBA00022692"/>
    </source>
</evidence>
<sequence length="144" mass="16164">MKDRLQIIALALRVPLGAWFLYSGAEKIFVSGLDRFTYDISNYRMLPAPWDAVIAYTIPWAEVICGVCLLLSILRKGTILAMTGLVISFAIAIGWAWSKNLDITCGCHGGDAPINYWEKALEFTGYFAALGWLWWIERADLSKI</sequence>
<feature type="transmembrane region" description="Helical" evidence="5">
    <location>
        <begin position="53"/>
        <end position="72"/>
    </location>
</feature>
<dbReference type="AlphaFoldDB" id="A0A934VY56"/>
<keyword evidence="4 5" id="KW-0472">Membrane</keyword>
<protein>
    <submittedName>
        <fullName evidence="7">DoxX family membrane protein</fullName>
    </submittedName>
</protein>
<dbReference type="RefSeq" id="WP_200273832.1">
    <property type="nucleotide sequence ID" value="NZ_JAENIJ010000057.1"/>
</dbReference>
<evidence type="ECO:0000256" key="4">
    <source>
        <dbReference type="ARBA" id="ARBA00023136"/>
    </source>
</evidence>
<comment type="caution">
    <text evidence="7">The sequence shown here is derived from an EMBL/GenBank/DDBJ whole genome shotgun (WGS) entry which is preliminary data.</text>
</comment>
<dbReference type="EMBL" id="JAENIJ010000057">
    <property type="protein sequence ID" value="MBK1884543.1"/>
    <property type="molecule type" value="Genomic_DNA"/>
</dbReference>
<evidence type="ECO:0000313" key="7">
    <source>
        <dbReference type="EMBL" id="MBK1884543.1"/>
    </source>
</evidence>
<evidence type="ECO:0000256" key="1">
    <source>
        <dbReference type="ARBA" id="ARBA00004141"/>
    </source>
</evidence>
<comment type="subcellular location">
    <subcellularLocation>
        <location evidence="1">Membrane</location>
        <topology evidence="1">Multi-pass membrane protein</topology>
    </subcellularLocation>
</comment>
<dbReference type="InterPro" id="IPR009908">
    <property type="entry name" value="Methylamine_util_MauE"/>
</dbReference>
<evidence type="ECO:0000313" key="8">
    <source>
        <dbReference type="Proteomes" id="UP000603141"/>
    </source>
</evidence>
<feature type="domain" description="Methylamine utilisation protein MauE" evidence="6">
    <location>
        <begin position="6"/>
        <end position="135"/>
    </location>
</feature>
<dbReference type="GO" id="GO:0016020">
    <property type="term" value="C:membrane"/>
    <property type="evidence" value="ECO:0007669"/>
    <property type="project" value="UniProtKB-SubCell"/>
</dbReference>
<dbReference type="GO" id="GO:0030416">
    <property type="term" value="P:methylamine metabolic process"/>
    <property type="evidence" value="ECO:0007669"/>
    <property type="project" value="InterPro"/>
</dbReference>
<dbReference type="Pfam" id="PF07291">
    <property type="entry name" value="MauE"/>
    <property type="match status" value="1"/>
</dbReference>
<feature type="transmembrane region" description="Helical" evidence="5">
    <location>
        <begin position="79"/>
        <end position="97"/>
    </location>
</feature>
<evidence type="ECO:0000256" key="3">
    <source>
        <dbReference type="ARBA" id="ARBA00022989"/>
    </source>
</evidence>
<accession>A0A934VY56</accession>
<name>A0A934VY56_9BACT</name>
<gene>
    <name evidence="7" type="ORF">JIN85_19155</name>
</gene>
<keyword evidence="8" id="KW-1185">Reference proteome</keyword>
<dbReference type="Proteomes" id="UP000603141">
    <property type="component" value="Unassembled WGS sequence"/>
</dbReference>
<evidence type="ECO:0000256" key="5">
    <source>
        <dbReference type="SAM" id="Phobius"/>
    </source>
</evidence>
<keyword evidence="3 5" id="KW-1133">Transmembrane helix</keyword>
<organism evidence="7 8">
    <name type="scientific">Luteolibacter pohnpeiensis</name>
    <dbReference type="NCBI Taxonomy" id="454153"/>
    <lineage>
        <taxon>Bacteria</taxon>
        <taxon>Pseudomonadati</taxon>
        <taxon>Verrucomicrobiota</taxon>
        <taxon>Verrucomicrobiia</taxon>
        <taxon>Verrucomicrobiales</taxon>
        <taxon>Verrucomicrobiaceae</taxon>
        <taxon>Luteolibacter</taxon>
    </lineage>
</organism>
<reference evidence="7" key="1">
    <citation type="submission" date="2021-01" db="EMBL/GenBank/DDBJ databases">
        <title>Modified the classification status of verrucomicrobia.</title>
        <authorList>
            <person name="Feng X."/>
        </authorList>
    </citation>
    <scope>NUCLEOTIDE SEQUENCE</scope>
    <source>
        <strain evidence="7">KCTC 22041</strain>
    </source>
</reference>
<evidence type="ECO:0000259" key="6">
    <source>
        <dbReference type="Pfam" id="PF07291"/>
    </source>
</evidence>
<feature type="transmembrane region" description="Helical" evidence="5">
    <location>
        <begin position="7"/>
        <end position="25"/>
    </location>
</feature>